<feature type="compositionally biased region" description="Basic and acidic residues" evidence="1">
    <location>
        <begin position="471"/>
        <end position="480"/>
    </location>
</feature>
<feature type="compositionally biased region" description="Polar residues" evidence="1">
    <location>
        <begin position="488"/>
        <end position="500"/>
    </location>
</feature>
<protein>
    <submittedName>
        <fullName evidence="2">Uncharacterized protein</fullName>
    </submittedName>
</protein>
<dbReference type="PANTHER" id="PTHR31973">
    <property type="entry name" value="POLYPROTEIN, PUTATIVE-RELATED"/>
    <property type="match status" value="1"/>
</dbReference>
<dbReference type="Proteomes" id="UP000541444">
    <property type="component" value="Unassembled WGS sequence"/>
</dbReference>
<keyword evidence="3" id="KW-1185">Reference proteome</keyword>
<dbReference type="PANTHER" id="PTHR31973:SF187">
    <property type="entry name" value="MUTATOR TRANSPOSASE MUDRA PROTEIN"/>
    <property type="match status" value="1"/>
</dbReference>
<evidence type="ECO:0000313" key="3">
    <source>
        <dbReference type="Proteomes" id="UP000541444"/>
    </source>
</evidence>
<comment type="caution">
    <text evidence="2">The sequence shown here is derived from an EMBL/GenBank/DDBJ whole genome shotgun (WGS) entry which is preliminary data.</text>
</comment>
<dbReference type="OrthoDB" id="785835at2759"/>
<name>A0A7J7L4X3_9MAGN</name>
<feature type="compositionally biased region" description="Polar residues" evidence="1">
    <location>
        <begin position="414"/>
        <end position="425"/>
    </location>
</feature>
<gene>
    <name evidence="2" type="ORF">GIB67_030535</name>
</gene>
<reference evidence="2 3" key="1">
    <citation type="journal article" date="2020" name="IScience">
        <title>Genome Sequencing of the Endangered Kingdonia uniflora (Circaeasteraceae, Ranunculales) Reveals Potential Mechanisms of Evolutionary Specialization.</title>
        <authorList>
            <person name="Sun Y."/>
            <person name="Deng T."/>
            <person name="Zhang A."/>
            <person name="Moore M.J."/>
            <person name="Landis J.B."/>
            <person name="Lin N."/>
            <person name="Zhang H."/>
            <person name="Zhang X."/>
            <person name="Huang J."/>
            <person name="Zhang X."/>
            <person name="Sun H."/>
            <person name="Wang H."/>
        </authorList>
    </citation>
    <scope>NUCLEOTIDE SEQUENCE [LARGE SCALE GENOMIC DNA]</scope>
    <source>
        <strain evidence="2">TB1705</strain>
        <tissue evidence="2">Leaf</tissue>
    </source>
</reference>
<dbReference type="EMBL" id="JACGCM010002639">
    <property type="protein sequence ID" value="KAF6137643.1"/>
    <property type="molecule type" value="Genomic_DNA"/>
</dbReference>
<sequence>MSIKHIVIHFGGKYCADKPSGGYEVTDYIGGENEKFKDVDGEYICYMNLLNAITETVDHKCGKAFFLAESKLELHCISKGKIVVINSDNVLTGVWHNTDEDPTGSIHFFVFIISLASSVPGTPRVMHGTLERDPNNMANLPRKKTLAKKTVPRNKVVRLGSVVGDVNMSQVMGDMTVSQVMGGVTVSQVMGDVTIGSDYVGENVISKKKKRLRPGELPEEELDHLPLFYVSDNIAGDNVEVVGKVPIWEEGLVENECIATWSFQYDTKQWTGTCLAFKASLDGFVNGCRPVLGLDGCFLKGKYGGQCLSIVAMVGHNGLFPIAIYLCRYCSEYHMVSSYVKTYSGSVLAISDPSLWDKTMNIEVLPPPFVRGLKTSKGPPTELRTRGSQPITRVRAGGRPRGNRPRDSFGPRSGVTSELPTQPTVLTPRGRGGRGTDVRGRGNSQTGRSGSGITEVGRGNIAVIRGGRGITQDRRGRRDNTTIVRGESGNTQARRGSRGNTAVVRDGKGNTAIVRGGRGTTSLSQEPIIPTQGRQTSKQPPNNPYKKLFRPPKEVWLI</sequence>
<organism evidence="2 3">
    <name type="scientific">Kingdonia uniflora</name>
    <dbReference type="NCBI Taxonomy" id="39325"/>
    <lineage>
        <taxon>Eukaryota</taxon>
        <taxon>Viridiplantae</taxon>
        <taxon>Streptophyta</taxon>
        <taxon>Embryophyta</taxon>
        <taxon>Tracheophyta</taxon>
        <taxon>Spermatophyta</taxon>
        <taxon>Magnoliopsida</taxon>
        <taxon>Ranunculales</taxon>
        <taxon>Circaeasteraceae</taxon>
        <taxon>Kingdonia</taxon>
    </lineage>
</organism>
<evidence type="ECO:0000256" key="1">
    <source>
        <dbReference type="SAM" id="MobiDB-lite"/>
    </source>
</evidence>
<accession>A0A7J7L4X3</accession>
<dbReference type="AlphaFoldDB" id="A0A7J7L4X3"/>
<feature type="region of interest" description="Disordered" evidence="1">
    <location>
        <begin position="371"/>
        <end position="550"/>
    </location>
</feature>
<evidence type="ECO:0000313" key="2">
    <source>
        <dbReference type="EMBL" id="KAF6137643.1"/>
    </source>
</evidence>
<feature type="compositionally biased region" description="Polar residues" evidence="1">
    <location>
        <begin position="443"/>
        <end position="452"/>
    </location>
</feature>
<proteinExistence type="predicted"/>